<dbReference type="GeneTree" id="ENSGT00390000004090"/>
<organism evidence="3 4">
    <name type="scientific">Sparus aurata</name>
    <name type="common">Gilthead sea bream</name>
    <dbReference type="NCBI Taxonomy" id="8175"/>
    <lineage>
        <taxon>Eukaryota</taxon>
        <taxon>Metazoa</taxon>
        <taxon>Chordata</taxon>
        <taxon>Craniata</taxon>
        <taxon>Vertebrata</taxon>
        <taxon>Euteleostomi</taxon>
        <taxon>Actinopterygii</taxon>
        <taxon>Neopterygii</taxon>
        <taxon>Teleostei</taxon>
        <taxon>Neoteleostei</taxon>
        <taxon>Acanthomorphata</taxon>
        <taxon>Eupercaria</taxon>
        <taxon>Spariformes</taxon>
        <taxon>Sparidae</taxon>
        <taxon>Sparus</taxon>
    </lineage>
</organism>
<reference evidence="3" key="1">
    <citation type="submission" date="2021-04" db="EMBL/GenBank/DDBJ databases">
        <authorList>
            <consortium name="Wellcome Sanger Institute Data Sharing"/>
        </authorList>
    </citation>
    <scope>NUCLEOTIDE SEQUENCE [LARGE SCALE GENOMIC DNA]</scope>
</reference>
<dbReference type="PANTHER" id="PTHR13594">
    <property type="entry name" value="CENTRIOLAR COILED-COIL PROTEIN OF 110 KDA"/>
    <property type="match status" value="1"/>
</dbReference>
<proteinExistence type="predicted"/>
<dbReference type="PANTHER" id="PTHR13594:SF2">
    <property type="entry name" value="SI:CH73-100L22.3"/>
    <property type="match status" value="1"/>
</dbReference>
<dbReference type="OrthoDB" id="10028852at2759"/>
<feature type="region of interest" description="Disordered" evidence="2">
    <location>
        <begin position="411"/>
        <end position="431"/>
    </location>
</feature>
<dbReference type="FunCoup" id="A0A671TJF7">
    <property type="interactions" value="630"/>
</dbReference>
<dbReference type="OMA" id="SFPCSMS"/>
<name>A0A671TJF7_SPAAU</name>
<dbReference type="InParanoid" id="A0A671TJF7"/>
<keyword evidence="1" id="KW-0175">Coiled coil</keyword>
<dbReference type="GO" id="GO:0005814">
    <property type="term" value="C:centriole"/>
    <property type="evidence" value="ECO:0007669"/>
    <property type="project" value="InterPro"/>
</dbReference>
<feature type="compositionally biased region" description="Basic and acidic residues" evidence="2">
    <location>
        <begin position="727"/>
        <end position="743"/>
    </location>
</feature>
<dbReference type="Pfam" id="PF16025">
    <property type="entry name" value="CaM_bind"/>
    <property type="match status" value="1"/>
</dbReference>
<keyword evidence="4" id="KW-1185">Reference proteome</keyword>
<feature type="region of interest" description="Disordered" evidence="2">
    <location>
        <begin position="891"/>
        <end position="911"/>
    </location>
</feature>
<dbReference type="InterPro" id="IPR033207">
    <property type="entry name" value="CCP110"/>
</dbReference>
<feature type="compositionally biased region" description="Acidic residues" evidence="2">
    <location>
        <begin position="709"/>
        <end position="726"/>
    </location>
</feature>
<dbReference type="GO" id="GO:0007099">
    <property type="term" value="P:centriole replication"/>
    <property type="evidence" value="ECO:0007669"/>
    <property type="project" value="InterPro"/>
</dbReference>
<feature type="compositionally biased region" description="Polar residues" evidence="2">
    <location>
        <begin position="1206"/>
        <end position="1215"/>
    </location>
</feature>
<gene>
    <name evidence="3" type="primary">cp110</name>
</gene>
<evidence type="ECO:0000313" key="4">
    <source>
        <dbReference type="Proteomes" id="UP000472265"/>
    </source>
</evidence>
<dbReference type="AlphaFoldDB" id="A0A671TJF7"/>
<sequence>MEDYDKFVQHRLSYLRKSEEEYNKPSTASSLIRFYGQPILPPLLSGEQREEMQRHREAAQKVAIHRKQKDDARMAYVQTILQSVQLRKTPTLEELLQESDINTKSSYSHNSSGGSVLQSSYFIRTKESLLLSPPPEKTEKDGVSLPPLTSTTYCAFFASNVTPQEGSLIDRHNSQQGSKPSFLNGASHQTVSSGYVTCENVENITSVSGGIDAGRESCGFSSSEGAYNSGGFFLHNTSNTIAKMPDIISHPPIDGEELERSGLESSFCTDFIEDISCSSLQEDSIICGNLPVEKSESSHVDSTVGEDNLFVTTVPDTDKDHSLDKIQGPVSLSENSVLSDNPELSHILSTHHSPTAELHFQHDPSETEPADNHVDEAELSEEPYRLSLQALLKKSQEYRRRQRMLRNQAKNTKIQERTQEQARARTEECSLSDKENDEFSYKGTVTTEEKKTKERKGTFIHSAETSPKKSWESERINESELSGKNENFESERTHLTGDSNTKEISNVKEETTLKNNRLNNSQEVIKEPKQISTLPQQQPTMPTETHIQETFYLATCPTASQRGVGKYPTIPAPNFCRSPVRCKSKGGIQDGVAADEAVTLNQRVSVNTSLNEQVNQEIQNGHTTVLSTVNVMVECDVKRNPARSSQHIDQLETNLSGLKVLISDLESTLTEKLGDQSRTGSYAQNEFSFAGIKHSKQIKNEHVQLWQSECDDDDDDDDDDDGDDDSGERRQSLDNIKNVHEDTGPEPNFSDTDDVPCIVHLKGPEAVNLSELRLVKSLTTERAKEKGTYNEGLTKSYGQRGGCKKQRPSAKCILSVAQQLRIPSVFRNDPSETTAPPNVSVLSDTSNYPVERRNETAVEGPDSTHLPSLNQSYDVDAPSGLWFLAGSGSELSSKHLTPDSGGEGQGGESKVKRRLLMHVTEEMQEKRADVSRGANFVARPNSSTPRAAVQWQEGHCSQKDKQEQLKQAHAAQVRALQEEHRRQQEELLQALAVRYRLLQSMSLPCSMSGSHLGDTMTFPTLSQPPSPPSECYRPLLLAAVKGFLTRRLLKTERVAQLVRTIRDTQHFLQALQQQSPNREEFCSRQDLLLQERVTLQLRAAHYEVYDIFFSLSAGERMQLISWDRELARERELRRQSGQTGHPRGKTSLSAATQKSLERKRGMMIQKKAAGRHKGVGTRTGHSTGFSAKQPPETKRGQFRANPQRVPKSTYSSRPR</sequence>
<protein>
    <submittedName>
        <fullName evidence="3">Uncharacterized LOC115568494</fullName>
    </submittedName>
</protein>
<feature type="region of interest" description="Disordered" evidence="2">
    <location>
        <begin position="1131"/>
        <end position="1215"/>
    </location>
</feature>
<feature type="region of interest" description="Disordered" evidence="2">
    <location>
        <begin position="452"/>
        <end position="482"/>
    </location>
</feature>
<dbReference type="GO" id="GO:0032465">
    <property type="term" value="P:regulation of cytokinesis"/>
    <property type="evidence" value="ECO:0007669"/>
    <property type="project" value="InterPro"/>
</dbReference>
<evidence type="ECO:0000256" key="1">
    <source>
        <dbReference type="SAM" id="Coils"/>
    </source>
</evidence>
<feature type="region of interest" description="Disordered" evidence="2">
    <location>
        <begin position="827"/>
        <end position="869"/>
    </location>
</feature>
<feature type="region of interest" description="Disordered" evidence="2">
    <location>
        <begin position="709"/>
        <end position="754"/>
    </location>
</feature>
<feature type="coiled-coil region" evidence="1">
    <location>
        <begin position="959"/>
        <end position="993"/>
    </location>
</feature>
<feature type="compositionally biased region" description="Basic and acidic residues" evidence="2">
    <location>
        <begin position="466"/>
        <end position="482"/>
    </location>
</feature>
<dbReference type="Proteomes" id="UP000472265">
    <property type="component" value="Chromosome 1"/>
</dbReference>
<dbReference type="Ensembl" id="ENSSAUT00010002274.1">
    <property type="protein sequence ID" value="ENSSAUP00010002163.1"/>
    <property type="gene ID" value="ENSSAUG00010001071.1"/>
</dbReference>
<evidence type="ECO:0000313" key="3">
    <source>
        <dbReference type="Ensembl" id="ENSSAUP00010002163.1"/>
    </source>
</evidence>
<reference evidence="3" key="2">
    <citation type="submission" date="2025-08" db="UniProtKB">
        <authorList>
            <consortium name="Ensembl"/>
        </authorList>
    </citation>
    <scope>IDENTIFICATION</scope>
</reference>
<dbReference type="GO" id="GO:0032053">
    <property type="term" value="P:ciliary basal body organization"/>
    <property type="evidence" value="ECO:0007669"/>
    <property type="project" value="TreeGrafter"/>
</dbReference>
<evidence type="ECO:0000256" key="2">
    <source>
        <dbReference type="SAM" id="MobiDB-lite"/>
    </source>
</evidence>
<feature type="compositionally biased region" description="Polar residues" evidence="2">
    <location>
        <begin position="831"/>
        <end position="848"/>
    </location>
</feature>
<accession>A0A671TJF7</accession>
<feature type="compositionally biased region" description="Basic and acidic residues" evidence="2">
    <location>
        <begin position="413"/>
        <end position="431"/>
    </location>
</feature>
<reference evidence="3" key="3">
    <citation type="submission" date="2025-09" db="UniProtKB">
        <authorList>
            <consortium name="Ensembl"/>
        </authorList>
    </citation>
    <scope>IDENTIFICATION</scope>
</reference>
<dbReference type="GO" id="GO:1903723">
    <property type="term" value="P:negative regulation of centriole elongation"/>
    <property type="evidence" value="ECO:0007669"/>
    <property type="project" value="TreeGrafter"/>
</dbReference>